<evidence type="ECO:0000313" key="2">
    <source>
        <dbReference type="EnsemblMetazoa" id="XP_020897187.1"/>
    </source>
</evidence>
<dbReference type="AlphaFoldDB" id="A0A913X106"/>
<sequence length="236" mass="27890">MNLDFEAARQRADDRLNQELTRIRNLPKRSKITICNKHGLQHAHHMNTGLVKNLEVDLSILKREKRRVLNELNKKKREFADSTQKSFPRLLAIPGRNAAVEVKKQEIKNKHSPQRFKATWGRTSFSTYFTQKESERTQQKREVLIAITEQSKKRTNRIIEQNIQKMENNIVEDDGFIARLNKRELSKSCFPSLLDTPSIKEKEFRDTRRRKADSFYKGTTYFMAEDSHNVDIRHDH</sequence>
<dbReference type="EnsemblMetazoa" id="XM_021041528.1">
    <property type="protein sequence ID" value="XP_020897187.1"/>
    <property type="gene ID" value="LOC110236050"/>
</dbReference>
<dbReference type="OMA" id="HAHHMNT"/>
<name>A0A913X106_EXADI</name>
<accession>A0A913X106</accession>
<feature type="coiled-coil region" evidence="1">
    <location>
        <begin position="51"/>
        <end position="78"/>
    </location>
</feature>
<keyword evidence="1" id="KW-0175">Coiled coil</keyword>
<dbReference type="GeneID" id="110236050"/>
<evidence type="ECO:0000256" key="1">
    <source>
        <dbReference type="SAM" id="Coils"/>
    </source>
</evidence>
<keyword evidence="3" id="KW-1185">Reference proteome</keyword>
<protein>
    <submittedName>
        <fullName evidence="2">Uncharacterized protein</fullName>
    </submittedName>
</protein>
<evidence type="ECO:0000313" key="3">
    <source>
        <dbReference type="Proteomes" id="UP000887567"/>
    </source>
</evidence>
<dbReference type="KEGG" id="epa:110236050"/>
<dbReference type="RefSeq" id="XP_020897187.1">
    <property type="nucleotide sequence ID" value="XM_021041528.1"/>
</dbReference>
<organism evidence="2 3">
    <name type="scientific">Exaiptasia diaphana</name>
    <name type="common">Tropical sea anemone</name>
    <name type="synonym">Aiptasia pulchella</name>
    <dbReference type="NCBI Taxonomy" id="2652724"/>
    <lineage>
        <taxon>Eukaryota</taxon>
        <taxon>Metazoa</taxon>
        <taxon>Cnidaria</taxon>
        <taxon>Anthozoa</taxon>
        <taxon>Hexacorallia</taxon>
        <taxon>Actiniaria</taxon>
        <taxon>Aiptasiidae</taxon>
        <taxon>Exaiptasia</taxon>
    </lineage>
</organism>
<proteinExistence type="predicted"/>
<reference evidence="2" key="1">
    <citation type="submission" date="2022-11" db="UniProtKB">
        <authorList>
            <consortium name="EnsemblMetazoa"/>
        </authorList>
    </citation>
    <scope>IDENTIFICATION</scope>
</reference>
<dbReference type="OrthoDB" id="5977602at2759"/>
<dbReference type="Proteomes" id="UP000887567">
    <property type="component" value="Unplaced"/>
</dbReference>